<accession>A0AA38SC03</accession>
<comment type="cofactor">
    <cofactor evidence="5">
        <name>heme</name>
        <dbReference type="ChEBI" id="CHEBI:30413"/>
    </cofactor>
</comment>
<dbReference type="EMBL" id="JARYMX010000008">
    <property type="protein sequence ID" value="KAJ9539349.1"/>
    <property type="molecule type" value="Genomic_DNA"/>
</dbReference>
<feature type="binding site" description="axial binding residue" evidence="5">
    <location>
        <position position="450"/>
    </location>
    <ligand>
        <name>heme</name>
        <dbReference type="ChEBI" id="CHEBI:30413"/>
    </ligand>
    <ligandPart>
        <name>Fe</name>
        <dbReference type="ChEBI" id="CHEBI:18248"/>
    </ligandPart>
</feature>
<dbReference type="PANTHER" id="PTHR47950:SF48">
    <property type="entry name" value="CYTOCHROME P450 FAMILY PROTEIN, EXPRESSED"/>
    <property type="match status" value="1"/>
</dbReference>
<evidence type="ECO:0000256" key="6">
    <source>
        <dbReference type="RuleBase" id="RU000461"/>
    </source>
</evidence>
<reference evidence="8" key="1">
    <citation type="submission" date="2023-03" db="EMBL/GenBank/DDBJ databases">
        <title>Chromosome-scale reference genome and RAD-based genetic map of yellow starthistle (Centaurea solstitialis) reveal putative structural variation and QTLs associated with invader traits.</title>
        <authorList>
            <person name="Reatini B."/>
            <person name="Cang F.A."/>
            <person name="Jiang Q."/>
            <person name="Mckibben M.T.W."/>
            <person name="Barker M.S."/>
            <person name="Rieseberg L.H."/>
            <person name="Dlugosch K.M."/>
        </authorList>
    </citation>
    <scope>NUCLEOTIDE SEQUENCE</scope>
    <source>
        <strain evidence="8">CAN-66</strain>
        <tissue evidence="8">Leaf</tissue>
    </source>
</reference>
<evidence type="ECO:0000256" key="7">
    <source>
        <dbReference type="SAM" id="Phobius"/>
    </source>
</evidence>
<name>A0AA38SC03_9ASTR</name>
<dbReference type="GO" id="GO:0005506">
    <property type="term" value="F:iron ion binding"/>
    <property type="evidence" value="ECO:0007669"/>
    <property type="project" value="InterPro"/>
</dbReference>
<dbReference type="InterPro" id="IPR017972">
    <property type="entry name" value="Cyt_P450_CS"/>
</dbReference>
<keyword evidence="3 6" id="KW-0560">Oxidoreductase</keyword>
<evidence type="ECO:0000256" key="2">
    <source>
        <dbReference type="ARBA" id="ARBA00022723"/>
    </source>
</evidence>
<comment type="similarity">
    <text evidence="1 6">Belongs to the cytochrome P450 family.</text>
</comment>
<keyword evidence="4 5" id="KW-0408">Iron</keyword>
<dbReference type="Pfam" id="PF00067">
    <property type="entry name" value="p450"/>
    <property type="match status" value="1"/>
</dbReference>
<keyword evidence="9" id="KW-1185">Reference proteome</keyword>
<protein>
    <recommendedName>
        <fullName evidence="10">Cytochrome P450</fullName>
    </recommendedName>
</protein>
<evidence type="ECO:0000256" key="3">
    <source>
        <dbReference type="ARBA" id="ARBA00023002"/>
    </source>
</evidence>
<organism evidence="8 9">
    <name type="scientific">Centaurea solstitialis</name>
    <name type="common">yellow star-thistle</name>
    <dbReference type="NCBI Taxonomy" id="347529"/>
    <lineage>
        <taxon>Eukaryota</taxon>
        <taxon>Viridiplantae</taxon>
        <taxon>Streptophyta</taxon>
        <taxon>Embryophyta</taxon>
        <taxon>Tracheophyta</taxon>
        <taxon>Spermatophyta</taxon>
        <taxon>Magnoliopsida</taxon>
        <taxon>eudicotyledons</taxon>
        <taxon>Gunneridae</taxon>
        <taxon>Pentapetalae</taxon>
        <taxon>asterids</taxon>
        <taxon>campanulids</taxon>
        <taxon>Asterales</taxon>
        <taxon>Asteraceae</taxon>
        <taxon>Carduoideae</taxon>
        <taxon>Cardueae</taxon>
        <taxon>Centaureinae</taxon>
        <taxon>Centaurea</taxon>
    </lineage>
</organism>
<dbReference type="PRINTS" id="PR00385">
    <property type="entry name" value="P450"/>
</dbReference>
<evidence type="ECO:0000256" key="5">
    <source>
        <dbReference type="PIRSR" id="PIRSR602401-1"/>
    </source>
</evidence>
<dbReference type="CDD" id="cd11073">
    <property type="entry name" value="CYP76-like"/>
    <property type="match status" value="1"/>
</dbReference>
<evidence type="ECO:0000313" key="9">
    <source>
        <dbReference type="Proteomes" id="UP001172457"/>
    </source>
</evidence>
<dbReference type="Proteomes" id="UP001172457">
    <property type="component" value="Chromosome 8"/>
</dbReference>
<keyword evidence="7" id="KW-0472">Membrane</keyword>
<dbReference type="InterPro" id="IPR036396">
    <property type="entry name" value="Cyt_P450_sf"/>
</dbReference>
<evidence type="ECO:0000256" key="4">
    <source>
        <dbReference type="ARBA" id="ARBA00023004"/>
    </source>
</evidence>
<keyword evidence="7" id="KW-1133">Transmembrane helix</keyword>
<dbReference type="GO" id="GO:0016705">
    <property type="term" value="F:oxidoreductase activity, acting on paired donors, with incorporation or reduction of molecular oxygen"/>
    <property type="evidence" value="ECO:0007669"/>
    <property type="project" value="InterPro"/>
</dbReference>
<keyword evidence="2 5" id="KW-0479">Metal-binding</keyword>
<keyword evidence="7" id="KW-0812">Transmembrane</keyword>
<dbReference type="PRINTS" id="PR00463">
    <property type="entry name" value="EP450I"/>
</dbReference>
<gene>
    <name evidence="8" type="ORF">OSB04_032082</name>
</gene>
<evidence type="ECO:0000256" key="1">
    <source>
        <dbReference type="ARBA" id="ARBA00010617"/>
    </source>
</evidence>
<sequence>MDWMNYVIFILFSFFVFICIYAAMIQSRLRVGVNSRLPPGPNIFSFMKSIIKLGNKPHESCAIFSKLYGPLMTLKLGTKTTIVASSPDMVKEVIYTKDRSFSGRPVPDVSRVADHYKSSLVLLPTGDKWAKLRRITKEYVFSVQRLEVSEIMRMEKVEELIDHVNQCCINKKPVQIGDTIFTTILNILSNIFFSMDLSRYDSISSQEFKDMMGAFMGVCEKPNIVDYFPILRALDPQGLVRRGKVYFDKLLTFSDRIIDERLLTRLNSSPYGVTASSNDVLDVLLNNLDQNEDEFNRNDMIHLFLDLFFAGTETTSSALEWAMAELIHNPEKMTRARVEVSEILKHDNRNLQESDISRLPYLNAIIKETLRLYPPLAFLGPRKAIHDVAVEGFIMPKNAEILCNVWAMGRDPNIWSDPKVFKPERFLNVNIDYKGQDFEFIPFGSGRRICPGLNIAHKMLHIILGSLIHKFDWKLLGNTRAQDMDMEDKIGITLQKSVPLVAIPIKV</sequence>
<dbReference type="GO" id="GO:0020037">
    <property type="term" value="F:heme binding"/>
    <property type="evidence" value="ECO:0007669"/>
    <property type="project" value="InterPro"/>
</dbReference>
<dbReference type="PANTHER" id="PTHR47950">
    <property type="entry name" value="CYTOCHROME P450, FAMILY 76, SUBFAMILY C, POLYPEPTIDE 5-RELATED"/>
    <property type="match status" value="1"/>
</dbReference>
<feature type="transmembrane region" description="Helical" evidence="7">
    <location>
        <begin position="6"/>
        <end position="25"/>
    </location>
</feature>
<dbReference type="GO" id="GO:0004497">
    <property type="term" value="F:monooxygenase activity"/>
    <property type="evidence" value="ECO:0007669"/>
    <property type="project" value="UniProtKB-KW"/>
</dbReference>
<dbReference type="SUPFAM" id="SSF48264">
    <property type="entry name" value="Cytochrome P450"/>
    <property type="match status" value="1"/>
</dbReference>
<dbReference type="AlphaFoldDB" id="A0AA38SC03"/>
<comment type="caution">
    <text evidence="8">The sequence shown here is derived from an EMBL/GenBank/DDBJ whole genome shotgun (WGS) entry which is preliminary data.</text>
</comment>
<keyword evidence="6" id="KW-0503">Monooxygenase</keyword>
<dbReference type="InterPro" id="IPR002401">
    <property type="entry name" value="Cyt_P450_E_grp-I"/>
</dbReference>
<evidence type="ECO:0008006" key="10">
    <source>
        <dbReference type="Google" id="ProtNLM"/>
    </source>
</evidence>
<dbReference type="InterPro" id="IPR001128">
    <property type="entry name" value="Cyt_P450"/>
</dbReference>
<keyword evidence="5 6" id="KW-0349">Heme</keyword>
<dbReference type="PROSITE" id="PS00086">
    <property type="entry name" value="CYTOCHROME_P450"/>
    <property type="match status" value="1"/>
</dbReference>
<proteinExistence type="inferred from homology"/>
<evidence type="ECO:0000313" key="8">
    <source>
        <dbReference type="EMBL" id="KAJ9539349.1"/>
    </source>
</evidence>
<dbReference type="Gene3D" id="1.10.630.10">
    <property type="entry name" value="Cytochrome P450"/>
    <property type="match status" value="1"/>
</dbReference>
<dbReference type="FunFam" id="1.10.630.10:FF:000007">
    <property type="entry name" value="Cytochrome P450 76C4"/>
    <property type="match status" value="1"/>
</dbReference>